<dbReference type="InterPro" id="IPR005631">
    <property type="entry name" value="SDH"/>
</dbReference>
<dbReference type="PANTHER" id="PTHR12469:SF2">
    <property type="entry name" value="SUCCINATE DEHYDROGENASE ASSEMBLY FACTOR 2, MITOCHONDRIAL"/>
    <property type="match status" value="1"/>
</dbReference>
<evidence type="ECO:0000256" key="2">
    <source>
        <dbReference type="SAM" id="MobiDB-lite"/>
    </source>
</evidence>
<dbReference type="SUPFAM" id="SSF109910">
    <property type="entry name" value="YgfY-like"/>
    <property type="match status" value="1"/>
</dbReference>
<sequence>MAGIRKYTLFLSLPRIIARTCPSFQTTPISFHRLSRPFLSSTSRFYSSNVDIDLSDEEAKRRLFNRLVYRSKQRGYLELDLILGNWVENHIHSMDANGIKALVHVLDAENPDLWKWLTGQEQAPDAIRTNPVFTAVHEKVLNNLDKHTSPETRATPGQEWVRGWDDFKRGRDGPIAGNQ</sequence>
<feature type="region of interest" description="Disordered" evidence="2">
    <location>
        <begin position="147"/>
        <end position="179"/>
    </location>
</feature>
<dbReference type="Gene3D" id="1.10.150.250">
    <property type="entry name" value="Flavinator of succinate dehydrogenase"/>
    <property type="match status" value="1"/>
</dbReference>
<comment type="caution">
    <text evidence="3">The sequence shown here is derived from an EMBL/GenBank/DDBJ whole genome shotgun (WGS) entry which is preliminary data.</text>
</comment>
<name>A0AAV0E227_9ASTE</name>
<evidence type="ECO:0000313" key="3">
    <source>
        <dbReference type="EMBL" id="CAH9112939.1"/>
    </source>
</evidence>
<accession>A0AAV0E227</accession>
<dbReference type="GO" id="GO:0005739">
    <property type="term" value="C:mitochondrion"/>
    <property type="evidence" value="ECO:0007669"/>
    <property type="project" value="TreeGrafter"/>
</dbReference>
<dbReference type="InterPro" id="IPR036714">
    <property type="entry name" value="SDH_sf"/>
</dbReference>
<dbReference type="Pfam" id="PF03937">
    <property type="entry name" value="Sdh5"/>
    <property type="match status" value="1"/>
</dbReference>
<keyword evidence="1" id="KW-0143">Chaperone</keyword>
<dbReference type="GO" id="GO:0034553">
    <property type="term" value="P:mitochondrial respiratory chain complex II assembly"/>
    <property type="evidence" value="ECO:0007669"/>
    <property type="project" value="TreeGrafter"/>
</dbReference>
<dbReference type="GO" id="GO:0006121">
    <property type="term" value="P:mitochondrial electron transport, succinate to ubiquinone"/>
    <property type="evidence" value="ECO:0007669"/>
    <property type="project" value="TreeGrafter"/>
</dbReference>
<proteinExistence type="predicted"/>
<dbReference type="FunFam" id="1.10.150.250:FF:000003">
    <property type="entry name" value="Succinate dehydrogenase assembly factor"/>
    <property type="match status" value="1"/>
</dbReference>
<evidence type="ECO:0000256" key="1">
    <source>
        <dbReference type="ARBA" id="ARBA00023186"/>
    </source>
</evidence>
<protein>
    <recommendedName>
        <fullName evidence="5">Succinate dehydrogenase assembly factor 2, mitochondrial</fullName>
    </recommendedName>
</protein>
<dbReference type="GO" id="GO:0006099">
    <property type="term" value="P:tricarboxylic acid cycle"/>
    <property type="evidence" value="ECO:0007669"/>
    <property type="project" value="TreeGrafter"/>
</dbReference>
<dbReference type="Proteomes" id="UP001152523">
    <property type="component" value="Unassembled WGS sequence"/>
</dbReference>
<dbReference type="EMBL" id="CAMAPF010000201">
    <property type="protein sequence ID" value="CAH9112939.1"/>
    <property type="molecule type" value="Genomic_DNA"/>
</dbReference>
<dbReference type="AlphaFoldDB" id="A0AAV0E227"/>
<gene>
    <name evidence="3" type="ORF">CEPIT_LOCUS20114</name>
</gene>
<evidence type="ECO:0008006" key="5">
    <source>
        <dbReference type="Google" id="ProtNLM"/>
    </source>
</evidence>
<reference evidence="3" key="1">
    <citation type="submission" date="2022-07" db="EMBL/GenBank/DDBJ databases">
        <authorList>
            <person name="Macas J."/>
            <person name="Novak P."/>
            <person name="Neumann P."/>
        </authorList>
    </citation>
    <scope>NUCLEOTIDE SEQUENCE</scope>
</reference>
<dbReference type="PANTHER" id="PTHR12469">
    <property type="entry name" value="PROTEIN EMI5 HOMOLOG, MITOCHONDRIAL"/>
    <property type="match status" value="1"/>
</dbReference>
<feature type="compositionally biased region" description="Basic and acidic residues" evidence="2">
    <location>
        <begin position="162"/>
        <end position="172"/>
    </location>
</feature>
<organism evidence="3 4">
    <name type="scientific">Cuscuta epithymum</name>
    <dbReference type="NCBI Taxonomy" id="186058"/>
    <lineage>
        <taxon>Eukaryota</taxon>
        <taxon>Viridiplantae</taxon>
        <taxon>Streptophyta</taxon>
        <taxon>Embryophyta</taxon>
        <taxon>Tracheophyta</taxon>
        <taxon>Spermatophyta</taxon>
        <taxon>Magnoliopsida</taxon>
        <taxon>eudicotyledons</taxon>
        <taxon>Gunneridae</taxon>
        <taxon>Pentapetalae</taxon>
        <taxon>asterids</taxon>
        <taxon>lamiids</taxon>
        <taxon>Solanales</taxon>
        <taxon>Convolvulaceae</taxon>
        <taxon>Cuscuteae</taxon>
        <taxon>Cuscuta</taxon>
        <taxon>Cuscuta subgen. Cuscuta</taxon>
    </lineage>
</organism>
<keyword evidence="4" id="KW-1185">Reference proteome</keyword>
<evidence type="ECO:0000313" key="4">
    <source>
        <dbReference type="Proteomes" id="UP001152523"/>
    </source>
</evidence>